<organism evidence="2 4">
    <name type="scientific">Cedecea neteri</name>
    <dbReference type="NCBI Taxonomy" id="158822"/>
    <lineage>
        <taxon>Bacteria</taxon>
        <taxon>Pseudomonadati</taxon>
        <taxon>Pseudomonadota</taxon>
        <taxon>Gammaproteobacteria</taxon>
        <taxon>Enterobacterales</taxon>
        <taxon>Enterobacteriaceae</taxon>
        <taxon>Cedecea</taxon>
    </lineage>
</organism>
<dbReference type="Proteomes" id="UP000217979">
    <property type="component" value="Chromosome"/>
</dbReference>
<keyword evidence="2" id="KW-0449">Lipoprotein</keyword>
<proteinExistence type="predicted"/>
<name>A0A291E3M2_9ENTR</name>
<dbReference type="InterPro" id="IPR022262">
    <property type="entry name" value="Lipoprot_put"/>
</dbReference>
<accession>A0A291E3M2</accession>
<dbReference type="AlphaFoldDB" id="A0A291E3M2"/>
<dbReference type="EMBL" id="CP023525">
    <property type="protein sequence ID" value="ATF94553.1"/>
    <property type="molecule type" value="Genomic_DNA"/>
</dbReference>
<evidence type="ECO:0000313" key="4">
    <source>
        <dbReference type="Proteomes" id="UP000217979"/>
    </source>
</evidence>
<dbReference type="NCBIfam" id="TIGR03751">
    <property type="entry name" value="conj_TIGR03751"/>
    <property type="match status" value="1"/>
</dbReference>
<evidence type="ECO:0000256" key="1">
    <source>
        <dbReference type="SAM" id="MobiDB-lite"/>
    </source>
</evidence>
<gene>
    <name evidence="2" type="ORF">CO704_21900</name>
    <name evidence="3" type="ORF">NCTC12120_01858</name>
</gene>
<sequence length="150" mass="16062">MKTTTTHVFTHLRSGGGRLACLVLAGCLMSGCATSKEEMLPAGDHTMLALWNGEDGSGSASQATAVARQALRRPLNSAEQQTAPDTDDSYARTAASEISQQFPRLPNPDMVMYIFPHLAEGTSPVPGYSTVFSFYGQTQYAMPGERTEAL</sequence>
<evidence type="ECO:0000313" key="5">
    <source>
        <dbReference type="Proteomes" id="UP000251197"/>
    </source>
</evidence>
<reference evidence="2 4" key="1">
    <citation type="submission" date="2017-09" db="EMBL/GenBank/DDBJ databases">
        <title>FDA dAtabase for Regulatory Grade micrObial Sequences (FDA-ARGOS): Supporting development and validation of Infectious Disease Dx tests.</title>
        <authorList>
            <person name="Minogue T."/>
            <person name="Wolcott M."/>
            <person name="Wasieloski L."/>
            <person name="Aguilar W."/>
            <person name="Moore D."/>
            <person name="Tallon L."/>
            <person name="Sadzewicz L."/>
            <person name="Ott S."/>
            <person name="Zhao X."/>
            <person name="Nagaraj S."/>
            <person name="Vavikolanu K."/>
            <person name="Aluvathingal J."/>
            <person name="Nadendla S."/>
            <person name="Sichtig H."/>
        </authorList>
    </citation>
    <scope>NUCLEOTIDE SEQUENCE [LARGE SCALE GENOMIC DNA]</scope>
    <source>
        <strain evidence="2 4">FDAARGOS_392</strain>
    </source>
</reference>
<reference evidence="3 5" key="2">
    <citation type="submission" date="2018-06" db="EMBL/GenBank/DDBJ databases">
        <authorList>
            <consortium name="Pathogen Informatics"/>
            <person name="Doyle S."/>
        </authorList>
    </citation>
    <scope>NUCLEOTIDE SEQUENCE [LARGE SCALE GENOMIC DNA]</scope>
    <source>
        <strain evidence="3 5">NCTC12120</strain>
    </source>
</reference>
<feature type="region of interest" description="Disordered" evidence="1">
    <location>
        <begin position="58"/>
        <end position="92"/>
    </location>
</feature>
<protein>
    <submittedName>
        <fullName evidence="3">Conjugative transfer region lipoprotein</fullName>
    </submittedName>
    <submittedName>
        <fullName evidence="2">TIGR03751 family conjugal transfer lipoprotein</fullName>
    </submittedName>
</protein>
<evidence type="ECO:0000313" key="2">
    <source>
        <dbReference type="EMBL" id="ATF94553.1"/>
    </source>
</evidence>
<dbReference type="EMBL" id="UAVU01000003">
    <property type="protein sequence ID" value="SQA98008.1"/>
    <property type="molecule type" value="Genomic_DNA"/>
</dbReference>
<evidence type="ECO:0000313" key="3">
    <source>
        <dbReference type="EMBL" id="SQA98008.1"/>
    </source>
</evidence>
<dbReference type="PROSITE" id="PS51257">
    <property type="entry name" value="PROKAR_LIPOPROTEIN"/>
    <property type="match status" value="1"/>
</dbReference>
<dbReference type="Proteomes" id="UP000251197">
    <property type="component" value="Unassembled WGS sequence"/>
</dbReference>